<organism evidence="2 3">
    <name type="scientific">Actinomortierella ambigua</name>
    <dbReference type="NCBI Taxonomy" id="1343610"/>
    <lineage>
        <taxon>Eukaryota</taxon>
        <taxon>Fungi</taxon>
        <taxon>Fungi incertae sedis</taxon>
        <taxon>Mucoromycota</taxon>
        <taxon>Mortierellomycotina</taxon>
        <taxon>Mortierellomycetes</taxon>
        <taxon>Mortierellales</taxon>
        <taxon>Mortierellaceae</taxon>
        <taxon>Actinomortierella</taxon>
    </lineage>
</organism>
<feature type="compositionally biased region" description="Basic and acidic residues" evidence="1">
    <location>
        <begin position="72"/>
        <end position="149"/>
    </location>
</feature>
<protein>
    <submittedName>
        <fullName evidence="2">Uncharacterized protein</fullName>
    </submittedName>
</protein>
<evidence type="ECO:0000313" key="2">
    <source>
        <dbReference type="EMBL" id="KAG0270420.1"/>
    </source>
</evidence>
<evidence type="ECO:0000256" key="1">
    <source>
        <dbReference type="SAM" id="MobiDB-lite"/>
    </source>
</evidence>
<gene>
    <name evidence="2" type="ORF">DFQ27_007572</name>
</gene>
<feature type="compositionally biased region" description="Basic and acidic residues" evidence="1">
    <location>
        <begin position="352"/>
        <end position="377"/>
    </location>
</feature>
<feature type="compositionally biased region" description="Basic and acidic residues" evidence="1">
    <location>
        <begin position="390"/>
        <end position="411"/>
    </location>
</feature>
<reference evidence="2" key="1">
    <citation type="journal article" date="2020" name="Fungal Divers.">
        <title>Resolving the Mortierellaceae phylogeny through synthesis of multi-gene phylogenetics and phylogenomics.</title>
        <authorList>
            <person name="Vandepol N."/>
            <person name="Liber J."/>
            <person name="Desiro A."/>
            <person name="Na H."/>
            <person name="Kennedy M."/>
            <person name="Barry K."/>
            <person name="Grigoriev I.V."/>
            <person name="Miller A.N."/>
            <person name="O'Donnell K."/>
            <person name="Stajich J.E."/>
            <person name="Bonito G."/>
        </authorList>
    </citation>
    <scope>NUCLEOTIDE SEQUENCE</scope>
    <source>
        <strain evidence="2">BC1065</strain>
    </source>
</reference>
<dbReference type="PANTHER" id="PTHR34117">
    <property type="entry name" value="STYLE CELL-CYCLE INHIBITOR 1"/>
    <property type="match status" value="1"/>
</dbReference>
<feature type="compositionally biased region" description="Basic and acidic residues" evidence="1">
    <location>
        <begin position="11"/>
        <end position="35"/>
    </location>
</feature>
<feature type="region of interest" description="Disordered" evidence="1">
    <location>
        <begin position="1"/>
        <end position="209"/>
    </location>
</feature>
<proteinExistence type="predicted"/>
<name>A0A9P6QLU2_9FUNG</name>
<dbReference type="AlphaFoldDB" id="A0A9P6QLU2"/>
<dbReference type="PANTHER" id="PTHR34117:SF1">
    <property type="entry name" value="STYLE CELL-CYCLE INHIBITOR 1"/>
    <property type="match status" value="1"/>
</dbReference>
<feature type="compositionally biased region" description="Acidic residues" evidence="1">
    <location>
        <begin position="150"/>
        <end position="174"/>
    </location>
</feature>
<dbReference type="OrthoDB" id="2139939at2759"/>
<feature type="compositionally biased region" description="Basic and acidic residues" evidence="1">
    <location>
        <begin position="175"/>
        <end position="190"/>
    </location>
</feature>
<feature type="compositionally biased region" description="Low complexity" evidence="1">
    <location>
        <begin position="36"/>
        <end position="59"/>
    </location>
</feature>
<evidence type="ECO:0000313" key="3">
    <source>
        <dbReference type="Proteomes" id="UP000807716"/>
    </source>
</evidence>
<accession>A0A9P6QLU2</accession>
<dbReference type="InterPro" id="IPR044688">
    <property type="entry name" value="SCI-1-like"/>
</dbReference>
<sequence length="491" mass="56698">MSSHEHRKRSRSPEDHSRRDIDRDRDRDREKDASSSRHASSSSRHSSSSRGDHNSSAASTGQSSRQHHHDRSRSDRDDRDTRPSRSSGHRDPREKDKERTRADSRDRSSRHGRDRDRGREHDRDRDRDHRDKRSRRDKEQEPGRDTRSSDDDDGDDDGDGDGSSSSDDEDDEAEERERGKKGAEKKDKEQALPPQLNRKAISKGATAPISMDDYFLKSTEFRLWLRKVKKKYFDRLSSSRSHGYFRKFVKAWNNGDLDDTYYKGVRSSELASQGTKYKWGFVQKMGAKDQDELERTKDSIDSLTNSAKRFAEEMNTSSSASVSASKRFHDPTTAPSGSNALYSRRPNNADDVYAREEHDRQRRQTQRAQDRAYRKDREVDLEELVPKATGREALLEKRKAQTEYHRRERSPGVELSEQDMMGGGDDFRSAMAAERRARQQREGRQQMRREGGGSGGGVVLDARKQAYQEKEQGKIEALRQLWMQSQGSKRD</sequence>
<dbReference type="Proteomes" id="UP000807716">
    <property type="component" value="Unassembled WGS sequence"/>
</dbReference>
<comment type="caution">
    <text evidence="2">The sequence shown here is derived from an EMBL/GenBank/DDBJ whole genome shotgun (WGS) entry which is preliminary data.</text>
</comment>
<keyword evidence="3" id="KW-1185">Reference proteome</keyword>
<feature type="region of interest" description="Disordered" evidence="1">
    <location>
        <begin position="390"/>
        <end position="464"/>
    </location>
</feature>
<feature type="compositionally biased region" description="Basic and acidic residues" evidence="1">
    <location>
        <begin position="425"/>
        <end position="451"/>
    </location>
</feature>
<feature type="region of interest" description="Disordered" evidence="1">
    <location>
        <begin position="311"/>
        <end position="377"/>
    </location>
</feature>
<dbReference type="EMBL" id="JAAAJB010000006">
    <property type="protein sequence ID" value="KAG0270420.1"/>
    <property type="molecule type" value="Genomic_DNA"/>
</dbReference>
<feature type="compositionally biased region" description="Basic residues" evidence="1">
    <location>
        <begin position="1"/>
        <end position="10"/>
    </location>
</feature>